<proteinExistence type="predicted"/>
<protein>
    <submittedName>
        <fullName evidence="2">Uncharacterized protein</fullName>
    </submittedName>
</protein>
<dbReference type="RefSeq" id="WP_073593433.1">
    <property type="nucleotide sequence ID" value="NZ_MRCE01000008.1"/>
</dbReference>
<dbReference type="OrthoDB" id="501625at2"/>
<keyword evidence="1" id="KW-0812">Transmembrane</keyword>
<name>A0A1U7IMK5_9CYAN</name>
<reference evidence="2 3" key="1">
    <citation type="submission" date="2016-11" db="EMBL/GenBank/DDBJ databases">
        <title>Draft Genome Sequences of Nine Cyanobacterial Strains from Diverse Habitats.</title>
        <authorList>
            <person name="Zhu T."/>
            <person name="Hou S."/>
            <person name="Lu X."/>
            <person name="Hess W.R."/>
        </authorList>
    </citation>
    <scope>NUCLEOTIDE SEQUENCE [LARGE SCALE GENOMIC DNA]</scope>
    <source>
        <strain evidence="2 3">IAM M-71</strain>
    </source>
</reference>
<gene>
    <name evidence="2" type="ORF">NIES2119_10625</name>
</gene>
<feature type="transmembrane region" description="Helical" evidence="1">
    <location>
        <begin position="20"/>
        <end position="41"/>
    </location>
</feature>
<sequence length="469" mass="55258">MISSATFKPSPRRFLWLKQIIAIIALVNLLLVFFDLSYIPWRDFYLHNFPEITQFYDPIKGIEPHRDTEYFLKKVDELEVLVEQKNLQSPEVETALAELRLLSNQIIEDNPFAIANKSGLLEYIKNQIRDRIVKNSAHEAFNHFWNSAYFSQVGWESEIGFFNTSIRPLIETNYYRHININSKFVDNFWKLDLPFIILFAIDYLVRTFSISRRDPNLTWLEAMLRRWYDLFLILPFSRWLRVIPVLIRLNQSELIDLKPFKAQINRDFVTNFAQEMTEVVGVRMIDGMQNSINRGDVANWVFNPESRRPYIDINNTNEIRAIASRLIYLSVYDVLPKVQLEAEALLQYIIKNTLNQSPVFRQLQNIPGVNKLPNQLTENLAKDISQTSYKTLKTVIEDPEMAELVSQLTTNFMKSLEEELQKKHNLQEIENLLIDMLEEIKINYIKDIELEGVEKTLDESSQLRQIIQQ</sequence>
<organism evidence="2 3">
    <name type="scientific">[Phormidium ambiguum] IAM M-71</name>
    <dbReference type="NCBI Taxonomy" id="454136"/>
    <lineage>
        <taxon>Bacteria</taxon>
        <taxon>Bacillati</taxon>
        <taxon>Cyanobacteriota</taxon>
        <taxon>Cyanophyceae</taxon>
        <taxon>Oscillatoriophycideae</taxon>
        <taxon>Aerosakkonematales</taxon>
        <taxon>Aerosakkonemataceae</taxon>
        <taxon>Floridanema</taxon>
    </lineage>
</organism>
<evidence type="ECO:0000313" key="3">
    <source>
        <dbReference type="Proteomes" id="UP000185860"/>
    </source>
</evidence>
<keyword evidence="1" id="KW-1133">Transmembrane helix</keyword>
<dbReference type="STRING" id="454136.NIES2119_10625"/>
<evidence type="ECO:0000313" key="2">
    <source>
        <dbReference type="EMBL" id="OKH38471.1"/>
    </source>
</evidence>
<accession>A0A1U7IMK5</accession>
<dbReference type="AlphaFoldDB" id="A0A1U7IMK5"/>
<comment type="caution">
    <text evidence="2">The sequence shown here is derived from an EMBL/GenBank/DDBJ whole genome shotgun (WGS) entry which is preliminary data.</text>
</comment>
<evidence type="ECO:0000256" key="1">
    <source>
        <dbReference type="SAM" id="Phobius"/>
    </source>
</evidence>
<keyword evidence="1" id="KW-0472">Membrane</keyword>
<dbReference type="Proteomes" id="UP000185860">
    <property type="component" value="Unassembled WGS sequence"/>
</dbReference>
<dbReference type="EMBL" id="MRCE01000008">
    <property type="protein sequence ID" value="OKH38471.1"/>
    <property type="molecule type" value="Genomic_DNA"/>
</dbReference>